<dbReference type="EMBL" id="JABFDB010000013">
    <property type="protein sequence ID" value="NYZ21762.1"/>
    <property type="molecule type" value="Genomic_DNA"/>
</dbReference>
<gene>
    <name evidence="7" type="ORF">HND93_18770</name>
</gene>
<proteinExistence type="inferred from homology"/>
<dbReference type="PROSITE" id="PS51677">
    <property type="entry name" value="NODB"/>
    <property type="match status" value="1"/>
</dbReference>
<comment type="caution">
    <text evidence="7">The sequence shown here is derived from an EMBL/GenBank/DDBJ whole genome shotgun (WGS) entry which is preliminary data.</text>
</comment>
<dbReference type="SUPFAM" id="SSF88713">
    <property type="entry name" value="Glycoside hydrolase/deacetylase"/>
    <property type="match status" value="1"/>
</dbReference>
<evidence type="ECO:0000313" key="7">
    <source>
        <dbReference type="EMBL" id="NYZ21762.1"/>
    </source>
</evidence>
<feature type="domain" description="NodB homology" evidence="6">
    <location>
        <begin position="54"/>
        <end position="266"/>
    </location>
</feature>
<dbReference type="Gene3D" id="3.20.20.370">
    <property type="entry name" value="Glycoside hydrolase/deacetylase"/>
    <property type="match status" value="1"/>
</dbReference>
<evidence type="ECO:0000256" key="5">
    <source>
        <dbReference type="SAM" id="SignalP"/>
    </source>
</evidence>
<keyword evidence="5" id="KW-0732">Signal</keyword>
<dbReference type="Pfam" id="PF01522">
    <property type="entry name" value="Polysacc_deac_1"/>
    <property type="match status" value="1"/>
</dbReference>
<evidence type="ECO:0000256" key="2">
    <source>
        <dbReference type="ARBA" id="ARBA00010973"/>
    </source>
</evidence>
<dbReference type="PANTHER" id="PTHR10587">
    <property type="entry name" value="GLYCOSYL TRANSFERASE-RELATED"/>
    <property type="match status" value="1"/>
</dbReference>
<dbReference type="InterPro" id="IPR002509">
    <property type="entry name" value="NODB_dom"/>
</dbReference>
<comment type="similarity">
    <text evidence="2">Belongs to the polysaccharide deacetylase family.</text>
</comment>
<evidence type="ECO:0000256" key="1">
    <source>
        <dbReference type="ARBA" id="ARBA00003236"/>
    </source>
</evidence>
<feature type="signal peptide" evidence="5">
    <location>
        <begin position="1"/>
        <end position="49"/>
    </location>
</feature>
<comment type="function">
    <text evidence="1">Is involved in generating a small heat-stable compound (Nod), an acylated oligomer of N-acetylglucosamine, that stimulates mitosis in various plant protoplasts.</text>
</comment>
<evidence type="ECO:0000256" key="4">
    <source>
        <dbReference type="ARBA" id="ARBA00032976"/>
    </source>
</evidence>
<evidence type="ECO:0000259" key="6">
    <source>
        <dbReference type="PROSITE" id="PS51677"/>
    </source>
</evidence>
<keyword evidence="8" id="KW-1185">Reference proteome</keyword>
<evidence type="ECO:0000313" key="8">
    <source>
        <dbReference type="Proteomes" id="UP000584642"/>
    </source>
</evidence>
<name>A0ABX2TCH9_9PROT</name>
<accession>A0ABX2TCH9</accession>
<dbReference type="Proteomes" id="UP000584642">
    <property type="component" value="Unassembled WGS sequence"/>
</dbReference>
<evidence type="ECO:0000256" key="3">
    <source>
        <dbReference type="ARBA" id="ARBA00020071"/>
    </source>
</evidence>
<protein>
    <recommendedName>
        <fullName evidence="3">Chitooligosaccharide deacetylase</fullName>
    </recommendedName>
    <alternativeName>
        <fullName evidence="4">Nodulation protein B</fullName>
    </alternativeName>
</protein>
<dbReference type="CDD" id="cd10917">
    <property type="entry name" value="CE4_NodB_like_6s_7s"/>
    <property type="match status" value="1"/>
</dbReference>
<sequence length="273" mass="29829">MSTTRWSGGWLCRSRSAARRTASMWSSLRRAAAGALAALAGLSAATAGAADCKGTLRLTLDTGSMIAAERIAGILKARSIRATFFIAAEPTYDGGTPLDARWTGYWKARVAEGHAFGSHTVNHWYLREDRPDGILYRSAEGRSRVLDRAAFCHELADVGDRFRTMTGRGFDPIWRAPGGRTTRNSLDWAPGCGFAQHVGWSKAGFLGDELPSDRHPNAELLRKALANIRDGDILMMHLGIRSRKEPFVDVLEPLLDGLTARGFCFATMMDRTG</sequence>
<dbReference type="InterPro" id="IPR050248">
    <property type="entry name" value="Polysacc_deacetylase_ArnD"/>
</dbReference>
<dbReference type="InterPro" id="IPR011330">
    <property type="entry name" value="Glyco_hydro/deAcase_b/a-brl"/>
</dbReference>
<dbReference type="PANTHER" id="PTHR10587:SF134">
    <property type="entry name" value="SECRETED PROTEIN"/>
    <property type="match status" value="1"/>
</dbReference>
<feature type="chain" id="PRO_5045932838" description="Chitooligosaccharide deacetylase" evidence="5">
    <location>
        <begin position="50"/>
        <end position="273"/>
    </location>
</feature>
<reference evidence="7 8" key="1">
    <citation type="submission" date="2020-05" db="EMBL/GenBank/DDBJ databases">
        <title>Azospirillum oleiclasticum sp. nov, a nitrogen-fixing and heavy crude oil-emulsifying bacterium isolated from the crude oil of Yumen Oilfield.</title>
        <authorList>
            <person name="Wu D."/>
            <person name="Cai M."/>
            <person name="Zhang X."/>
        </authorList>
    </citation>
    <scope>NUCLEOTIDE SEQUENCE [LARGE SCALE GENOMIC DNA]</scope>
    <source>
        <strain evidence="7 8">ROY-1-1-2</strain>
    </source>
</reference>
<organism evidence="7 8">
    <name type="scientific">Azospirillum oleiclasticum</name>
    <dbReference type="NCBI Taxonomy" id="2735135"/>
    <lineage>
        <taxon>Bacteria</taxon>
        <taxon>Pseudomonadati</taxon>
        <taxon>Pseudomonadota</taxon>
        <taxon>Alphaproteobacteria</taxon>
        <taxon>Rhodospirillales</taxon>
        <taxon>Azospirillaceae</taxon>
        <taxon>Azospirillum</taxon>
    </lineage>
</organism>